<gene>
    <name evidence="3" type="ORF">G5C33_04575</name>
</gene>
<dbReference type="InterPro" id="IPR043128">
    <property type="entry name" value="Rev_trsase/Diguanyl_cyclase"/>
</dbReference>
<dbReference type="Gene3D" id="3.30.70.270">
    <property type="match status" value="1"/>
</dbReference>
<dbReference type="NCBIfam" id="TIGR00254">
    <property type="entry name" value="GGDEF"/>
    <property type="match status" value="1"/>
</dbReference>
<feature type="transmembrane region" description="Helical" evidence="1">
    <location>
        <begin position="213"/>
        <end position="231"/>
    </location>
</feature>
<dbReference type="SUPFAM" id="SSF55073">
    <property type="entry name" value="Nucleotide cyclase"/>
    <property type="match status" value="1"/>
</dbReference>
<dbReference type="InterPro" id="IPR052163">
    <property type="entry name" value="DGC-Regulatory_Protein"/>
</dbReference>
<dbReference type="Proteomes" id="UP000501568">
    <property type="component" value="Chromosome"/>
</dbReference>
<dbReference type="InterPro" id="IPR029787">
    <property type="entry name" value="Nucleotide_cyclase"/>
</dbReference>
<feature type="transmembrane region" description="Helical" evidence="1">
    <location>
        <begin position="157"/>
        <end position="176"/>
    </location>
</feature>
<dbReference type="AlphaFoldDB" id="A0A6G6Y3E5"/>
<feature type="transmembrane region" description="Helical" evidence="1">
    <location>
        <begin position="183"/>
        <end position="201"/>
    </location>
</feature>
<dbReference type="PANTHER" id="PTHR46663">
    <property type="entry name" value="DIGUANYLATE CYCLASE DGCT-RELATED"/>
    <property type="match status" value="1"/>
</dbReference>
<dbReference type="EMBL" id="CP049109">
    <property type="protein sequence ID" value="QIG79133.1"/>
    <property type="molecule type" value="Genomic_DNA"/>
</dbReference>
<dbReference type="Pfam" id="PF00990">
    <property type="entry name" value="GGDEF"/>
    <property type="match status" value="1"/>
</dbReference>
<name>A0A6G6Y3E5_9SPHN</name>
<evidence type="ECO:0000313" key="4">
    <source>
        <dbReference type="Proteomes" id="UP000501568"/>
    </source>
</evidence>
<feature type="transmembrane region" description="Helical" evidence="1">
    <location>
        <begin position="87"/>
        <end position="106"/>
    </location>
</feature>
<evidence type="ECO:0000256" key="1">
    <source>
        <dbReference type="SAM" id="Phobius"/>
    </source>
</evidence>
<dbReference type="CDD" id="cd01949">
    <property type="entry name" value="GGDEF"/>
    <property type="match status" value="1"/>
</dbReference>
<reference evidence="3 4" key="1">
    <citation type="submission" date="2020-02" db="EMBL/GenBank/DDBJ databases">
        <authorList>
            <person name="Zheng R.K."/>
            <person name="Sun C.M."/>
        </authorList>
    </citation>
    <scope>NUCLEOTIDE SEQUENCE [LARGE SCALE GENOMIC DNA]</scope>
    <source>
        <strain evidence="4">zrk23</strain>
    </source>
</reference>
<dbReference type="SMART" id="SM00267">
    <property type="entry name" value="GGDEF"/>
    <property type="match status" value="1"/>
</dbReference>
<accession>A0A6G6Y3E5</accession>
<feature type="transmembrane region" description="Helical" evidence="1">
    <location>
        <begin position="127"/>
        <end position="151"/>
    </location>
</feature>
<keyword evidence="4" id="KW-1185">Reference proteome</keyword>
<dbReference type="RefSeq" id="WP_165326134.1">
    <property type="nucleotide sequence ID" value="NZ_CP049109.1"/>
</dbReference>
<evidence type="ECO:0000313" key="3">
    <source>
        <dbReference type="EMBL" id="QIG79133.1"/>
    </source>
</evidence>
<feature type="domain" description="GGDEF" evidence="2">
    <location>
        <begin position="277"/>
        <end position="409"/>
    </location>
</feature>
<sequence>MAAASHEARFNLMLTDMRHFLIQGEIRMPLLRSAHRLLVGDITNRVPSDVYRELVDMIFAQRSPIVIISAVVVVCGSMIYLHDNSSVGLAATLVATVLGVLRLLHLAWYNRGGTTRRSFEEVRRCDLVFATMSALFGASIGVISATAILTPEPSTRMLGYGLCLGYGTGLVSRSGFRAHTTKASLIFMLIPAMTAMLVISLPGTAVAGTSADFGVIALIAVFVVGGFLTATEMERVTIEHLVTRRNYFKLARRDPLTGVSNRLALQDGYEKAIAEPGLVIVHCLDLDRFKPVNDRYGHSAGDRLLREVAVRLQALLGDRDLLARVGGDEFIVLQCSGSEASEVNALSSKMVAAISRPFAIGSEAVSIGLSIGSARAMPGDDLDAVCAQADHALYQAKASGRGRAILARQVA</sequence>
<feature type="transmembrane region" description="Helical" evidence="1">
    <location>
        <begin position="64"/>
        <end position="81"/>
    </location>
</feature>
<protein>
    <submittedName>
        <fullName evidence="3">GGDEF domain-containing protein</fullName>
    </submittedName>
</protein>
<keyword evidence="1" id="KW-1133">Transmembrane helix</keyword>
<evidence type="ECO:0000259" key="2">
    <source>
        <dbReference type="PROSITE" id="PS50887"/>
    </source>
</evidence>
<proteinExistence type="predicted"/>
<dbReference type="KEGG" id="spzr:G5C33_04575"/>
<dbReference type="InterPro" id="IPR000160">
    <property type="entry name" value="GGDEF_dom"/>
</dbReference>
<dbReference type="PROSITE" id="PS50887">
    <property type="entry name" value="GGDEF"/>
    <property type="match status" value="1"/>
</dbReference>
<keyword evidence="1" id="KW-0472">Membrane</keyword>
<keyword evidence="1" id="KW-0812">Transmembrane</keyword>
<organism evidence="3 4">
    <name type="scientific">Stakelama tenebrarum</name>
    <dbReference type="NCBI Taxonomy" id="2711215"/>
    <lineage>
        <taxon>Bacteria</taxon>
        <taxon>Pseudomonadati</taxon>
        <taxon>Pseudomonadota</taxon>
        <taxon>Alphaproteobacteria</taxon>
        <taxon>Sphingomonadales</taxon>
        <taxon>Sphingomonadaceae</taxon>
        <taxon>Stakelama</taxon>
    </lineage>
</organism>
<dbReference type="PANTHER" id="PTHR46663:SF2">
    <property type="entry name" value="GGDEF DOMAIN-CONTAINING PROTEIN"/>
    <property type="match status" value="1"/>
</dbReference>